<evidence type="ECO:0000313" key="1">
    <source>
        <dbReference type="EMBL" id="SMD38779.1"/>
    </source>
</evidence>
<gene>
    <name evidence="1" type="ORF">SAMN04488029_3875</name>
</gene>
<evidence type="ECO:0000313" key="2">
    <source>
        <dbReference type="Proteomes" id="UP000192472"/>
    </source>
</evidence>
<sequence length="307" mass="35858">MAMDNHLQRILTCLIFIFVSFCQVAKGQMPVEDQQKFDKSIEWLQTNLAYFYQNPSTGQWWHNNFLYSSDKKEINIKNSSSDTPNKTDKDVYFDRIVNLRDLDLASVRIEEIRSNKGRIVKGKVVHIDAIGKTQRIQKLYNGAPSFMEFFLQFPFPKSDDKMYLKAEDCKRHFETVIDLASKVYPAVDSLDNTNYIFDLIPGTYDGSDQSRCEIIELFPHSLELKFYRGAKLYKKSVISYDESNHHFIYWMVNAAGSSHFELNLHFQDEINLEANAKDYLLKFPNSNQFSIFDRGSTVNYNRTGFNE</sequence>
<dbReference type="STRING" id="692418.SAMN04488029_3875"/>
<organism evidence="1 2">
    <name type="scientific">Reichenbachiella faecimaris</name>
    <dbReference type="NCBI Taxonomy" id="692418"/>
    <lineage>
        <taxon>Bacteria</taxon>
        <taxon>Pseudomonadati</taxon>
        <taxon>Bacteroidota</taxon>
        <taxon>Cytophagia</taxon>
        <taxon>Cytophagales</taxon>
        <taxon>Reichenbachiellaceae</taxon>
        <taxon>Reichenbachiella</taxon>
    </lineage>
</organism>
<dbReference type="Proteomes" id="UP000192472">
    <property type="component" value="Unassembled WGS sequence"/>
</dbReference>
<protein>
    <submittedName>
        <fullName evidence="1">Uncharacterized protein</fullName>
    </submittedName>
</protein>
<name>A0A1W2GQ54_REIFA</name>
<dbReference type="EMBL" id="FWYF01000005">
    <property type="protein sequence ID" value="SMD38779.1"/>
    <property type="molecule type" value="Genomic_DNA"/>
</dbReference>
<dbReference type="AlphaFoldDB" id="A0A1W2GQ54"/>
<reference evidence="1 2" key="1">
    <citation type="submission" date="2017-04" db="EMBL/GenBank/DDBJ databases">
        <authorList>
            <person name="Afonso C.L."/>
            <person name="Miller P.J."/>
            <person name="Scott M.A."/>
            <person name="Spackman E."/>
            <person name="Goraichik I."/>
            <person name="Dimitrov K.M."/>
            <person name="Suarez D.L."/>
            <person name="Swayne D.E."/>
        </authorList>
    </citation>
    <scope>NUCLEOTIDE SEQUENCE [LARGE SCALE GENOMIC DNA]</scope>
    <source>
        <strain evidence="1 2">DSM 26133</strain>
    </source>
</reference>
<accession>A0A1W2GQ54</accession>
<keyword evidence="2" id="KW-1185">Reference proteome</keyword>
<proteinExistence type="predicted"/>